<comment type="caution">
    <text evidence="2">The sequence shown here is derived from an EMBL/GenBank/DDBJ whole genome shotgun (WGS) entry which is preliminary data.</text>
</comment>
<evidence type="ECO:0000256" key="1">
    <source>
        <dbReference type="SAM" id="MobiDB-lite"/>
    </source>
</evidence>
<feature type="region of interest" description="Disordered" evidence="1">
    <location>
        <begin position="1"/>
        <end position="28"/>
    </location>
</feature>
<organism evidence="2 3">
    <name type="scientific">Dyella tabacisoli</name>
    <dbReference type="NCBI Taxonomy" id="2282381"/>
    <lineage>
        <taxon>Bacteria</taxon>
        <taxon>Pseudomonadati</taxon>
        <taxon>Pseudomonadota</taxon>
        <taxon>Gammaproteobacteria</taxon>
        <taxon>Lysobacterales</taxon>
        <taxon>Rhodanobacteraceae</taxon>
        <taxon>Dyella</taxon>
    </lineage>
</organism>
<evidence type="ECO:0000313" key="3">
    <source>
        <dbReference type="Proteomes" id="UP000253782"/>
    </source>
</evidence>
<dbReference type="OrthoDB" id="5957048at2"/>
<accession>A0A369UMB9</accession>
<proteinExistence type="predicted"/>
<dbReference type="AlphaFoldDB" id="A0A369UMB9"/>
<name>A0A369UMB9_9GAMM</name>
<reference evidence="2 3" key="1">
    <citation type="submission" date="2018-07" db="EMBL/GenBank/DDBJ databases">
        <title>Dyella tabacisoli L4-6T, whole genome shotgun sequence.</title>
        <authorList>
            <person name="Zhou X.-K."/>
            <person name="Li W.-J."/>
            <person name="Duan Y.-Q."/>
        </authorList>
    </citation>
    <scope>NUCLEOTIDE SEQUENCE [LARGE SCALE GENOMIC DNA]</scope>
    <source>
        <strain evidence="2 3">L4-6</strain>
    </source>
</reference>
<sequence>MKPTPRPSQLPDLIAVDPGTTKTKPQTAEHVDYDRRPLVVEQLDHYIDALPAENERFRVH</sequence>
<dbReference type="RefSeq" id="WP_114845515.1">
    <property type="nucleotide sequence ID" value="NZ_JBHSPE010000005.1"/>
</dbReference>
<dbReference type="Proteomes" id="UP000253782">
    <property type="component" value="Unassembled WGS sequence"/>
</dbReference>
<protein>
    <submittedName>
        <fullName evidence="2">Uncharacterized protein</fullName>
    </submittedName>
</protein>
<evidence type="ECO:0000313" key="2">
    <source>
        <dbReference type="EMBL" id="RDD81647.1"/>
    </source>
</evidence>
<keyword evidence="3" id="KW-1185">Reference proteome</keyword>
<dbReference type="EMBL" id="QQAH01000009">
    <property type="protein sequence ID" value="RDD81647.1"/>
    <property type="molecule type" value="Genomic_DNA"/>
</dbReference>
<gene>
    <name evidence="2" type="ORF">DVJ77_10785</name>
</gene>